<keyword evidence="2" id="KW-0326">Glycosidase</keyword>
<keyword evidence="6" id="KW-1185">Reference proteome</keyword>
<evidence type="ECO:0000313" key="6">
    <source>
        <dbReference type="Proteomes" id="UP000664628"/>
    </source>
</evidence>
<dbReference type="Pfam" id="PF18962">
    <property type="entry name" value="Por_Secre_tail"/>
    <property type="match status" value="1"/>
</dbReference>
<dbReference type="EMBL" id="JAFMYW010000012">
    <property type="protein sequence ID" value="MBO0952648.1"/>
    <property type="molecule type" value="Genomic_DNA"/>
</dbReference>
<evidence type="ECO:0000256" key="1">
    <source>
        <dbReference type="ARBA" id="ARBA00022801"/>
    </source>
</evidence>
<dbReference type="InterPro" id="IPR017853">
    <property type="entry name" value="GH"/>
</dbReference>
<accession>A0ABS3JT69</accession>
<dbReference type="Gene3D" id="3.20.20.80">
    <property type="entry name" value="Glycosidases"/>
    <property type="match status" value="1"/>
</dbReference>
<dbReference type="NCBIfam" id="TIGR04183">
    <property type="entry name" value="Por_Secre_tail"/>
    <property type="match status" value="1"/>
</dbReference>
<feature type="domain" description="Secretion system C-terminal sorting" evidence="4">
    <location>
        <begin position="845"/>
        <end position="919"/>
    </location>
</feature>
<dbReference type="Pfam" id="PF02449">
    <property type="entry name" value="Glyco_hydro_42"/>
    <property type="match status" value="1"/>
</dbReference>
<evidence type="ECO:0000259" key="4">
    <source>
        <dbReference type="Pfam" id="PF18962"/>
    </source>
</evidence>
<protein>
    <submittedName>
        <fullName evidence="5">T9SS type A sorting domain-containing protein</fullName>
    </submittedName>
</protein>
<dbReference type="Proteomes" id="UP000664628">
    <property type="component" value="Unassembled WGS sequence"/>
</dbReference>
<evidence type="ECO:0000256" key="2">
    <source>
        <dbReference type="ARBA" id="ARBA00023295"/>
    </source>
</evidence>
<organism evidence="5 6">
    <name type="scientific">Fibrella forsythiae</name>
    <dbReference type="NCBI Taxonomy" id="2817061"/>
    <lineage>
        <taxon>Bacteria</taxon>
        <taxon>Pseudomonadati</taxon>
        <taxon>Bacteroidota</taxon>
        <taxon>Cytophagia</taxon>
        <taxon>Cytophagales</taxon>
        <taxon>Spirosomataceae</taxon>
        <taxon>Fibrella</taxon>
    </lineage>
</organism>
<dbReference type="RefSeq" id="WP_207332598.1">
    <property type="nucleotide sequence ID" value="NZ_JAFMYW010000012.1"/>
</dbReference>
<dbReference type="Gene3D" id="2.60.120.260">
    <property type="entry name" value="Galactose-binding domain-like"/>
    <property type="match status" value="1"/>
</dbReference>
<evidence type="ECO:0000259" key="3">
    <source>
        <dbReference type="Pfam" id="PF02449"/>
    </source>
</evidence>
<gene>
    <name evidence="5" type="ORF">J2I46_28975</name>
</gene>
<proteinExistence type="predicted"/>
<feature type="domain" description="Glycoside hydrolase family 42 N-terminal" evidence="3">
    <location>
        <begin position="191"/>
        <end position="290"/>
    </location>
</feature>
<dbReference type="SUPFAM" id="SSF51445">
    <property type="entry name" value="(Trans)glycosidases"/>
    <property type="match status" value="1"/>
</dbReference>
<keyword evidence="1" id="KW-0378">Hydrolase</keyword>
<dbReference type="InterPro" id="IPR013529">
    <property type="entry name" value="Glyco_hydro_42_N"/>
</dbReference>
<dbReference type="InterPro" id="IPR026444">
    <property type="entry name" value="Secre_tail"/>
</dbReference>
<reference evidence="5 6" key="1">
    <citation type="submission" date="2021-03" db="EMBL/GenBank/DDBJ databases">
        <title>Fibrella sp. HMF5405 genome sequencing and assembly.</title>
        <authorList>
            <person name="Kang H."/>
            <person name="Kim H."/>
            <person name="Bae S."/>
            <person name="Joh K."/>
        </authorList>
    </citation>
    <scope>NUCLEOTIDE SEQUENCE [LARGE SCALE GENOMIC DNA]</scope>
    <source>
        <strain evidence="5 6">HMF5405</strain>
    </source>
</reference>
<sequence>MLTLISNYIGNGDDGIGTINQAKANGGNAVLVTMLWSTVNNWYKDNPNPWKQYDDQIAAARRNGMKVAIRLWVDNQRFDVPSFPGDDLSDGMNGWDAADRMQGFNQFGQNLRVFQQFDGLYQEKGTFRVLTSYAAPATIDKATSFATRAAERYRYLLDSNELLFITVTTVGAEFAYPMYTTRGLEGDFERLYDYSEPMVRGYRTWLKSKYRGSISRLKAAWRGDGQPSNSFDEIRPKAPSGTWKSAFEGEAGQDWYRYRYSAMKTFLYEASAAIKNVDNRYKVIHEYGSVYDKLTVRRGTFSFKDLGESLDGIKMNDGHFSDYRFSTDMIRSNSPGKLIVNEIEGNIGRRNNPIFKDELLKQFTECFEHGTHIVTVFNFDFTFPADREAFKEAAERYTTNTNPVIRPPKQTATYTTSGILYADGCSTNRDSYANDCQAYKDWRTTFDQSGGQPVNFLQQDDILFPATQEAPRYSRVLVVGNAITEKNPDPSIGWTGGPWGMAATSRANDYVSLLTEKLKEQNADVSVQRLRLDEWEQTYASKTFPYKTAVTDKVAALWAGNKPDLVLISLSENVSQTNFNAATFRDELLKLVVSTGLTTGVVVLRNSFLPGQSKSNAVLRQVADETGWQFVNLACIRGDAALSGAADWPRADSLVKRFPGNAGMKAIADLYCPQIPGLNCNQTGPVPVVSRVRVNFGVDACPTCSDRCRSGLIQGSQDSTTWTTLAILHEPARGWNDFVVNADQPWRYVRYVAARNCFGELTEIEFYMGNRKLKGTPFGSGASTTSNGFMAALDGNLATVWKGATAGPKNTIGFDFGVPSSEPDPIVWCPDTDESKTAALLELAPNPADDYVTYLYQMPTADAVTLEVVDLAGRLIYTQHLAGSEARQQYVMHVGNWRPGMYITKIKAGTAAASKRFLIAR</sequence>
<evidence type="ECO:0000313" key="5">
    <source>
        <dbReference type="EMBL" id="MBO0952648.1"/>
    </source>
</evidence>
<comment type="caution">
    <text evidence="5">The sequence shown here is derived from an EMBL/GenBank/DDBJ whole genome shotgun (WGS) entry which is preliminary data.</text>
</comment>
<name>A0ABS3JT69_9BACT</name>